<evidence type="ECO:0000313" key="3">
    <source>
        <dbReference type="Proteomes" id="UP000008311"/>
    </source>
</evidence>
<reference evidence="3" key="1">
    <citation type="journal article" date="2010" name="Nat. Biotechnol.">
        <title>Draft genome sequence of the oilseed species Ricinus communis.</title>
        <authorList>
            <person name="Chan A.P."/>
            <person name="Crabtree J."/>
            <person name="Zhao Q."/>
            <person name="Lorenzi H."/>
            <person name="Orvis J."/>
            <person name="Puiu D."/>
            <person name="Melake-Berhan A."/>
            <person name="Jones K.M."/>
            <person name="Redman J."/>
            <person name="Chen G."/>
            <person name="Cahoon E.B."/>
            <person name="Gedil M."/>
            <person name="Stanke M."/>
            <person name="Haas B.J."/>
            <person name="Wortman J.R."/>
            <person name="Fraser-Liggett C.M."/>
            <person name="Ravel J."/>
            <person name="Rabinowicz P.D."/>
        </authorList>
    </citation>
    <scope>NUCLEOTIDE SEQUENCE [LARGE SCALE GENOMIC DNA]</scope>
    <source>
        <strain evidence="3">cv. Hale</strain>
    </source>
</reference>
<accession>B9TGP3</accession>
<dbReference type="InParanoid" id="B9TGP3"/>
<proteinExistence type="predicted"/>
<dbReference type="EMBL" id="EQ980807">
    <property type="protein sequence ID" value="EEF24973.1"/>
    <property type="molecule type" value="Genomic_DNA"/>
</dbReference>
<feature type="signal peptide" evidence="1">
    <location>
        <begin position="1"/>
        <end position="18"/>
    </location>
</feature>
<evidence type="ECO:0000256" key="1">
    <source>
        <dbReference type="SAM" id="SignalP"/>
    </source>
</evidence>
<gene>
    <name evidence="2" type="ORF">RCOM_1869670</name>
</gene>
<protein>
    <submittedName>
        <fullName evidence="2">Uncharacterized protein</fullName>
    </submittedName>
</protein>
<dbReference type="AlphaFoldDB" id="B9TGP3"/>
<keyword evidence="1" id="KW-0732">Signal</keyword>
<evidence type="ECO:0000313" key="2">
    <source>
        <dbReference type="EMBL" id="EEF24973.1"/>
    </source>
</evidence>
<organism evidence="2 3">
    <name type="scientific">Ricinus communis</name>
    <name type="common">Castor bean</name>
    <dbReference type="NCBI Taxonomy" id="3988"/>
    <lineage>
        <taxon>Eukaryota</taxon>
        <taxon>Viridiplantae</taxon>
        <taxon>Streptophyta</taxon>
        <taxon>Embryophyta</taxon>
        <taxon>Tracheophyta</taxon>
        <taxon>Spermatophyta</taxon>
        <taxon>Magnoliopsida</taxon>
        <taxon>eudicotyledons</taxon>
        <taxon>Gunneridae</taxon>
        <taxon>Pentapetalae</taxon>
        <taxon>rosids</taxon>
        <taxon>fabids</taxon>
        <taxon>Malpighiales</taxon>
        <taxon>Euphorbiaceae</taxon>
        <taxon>Acalyphoideae</taxon>
        <taxon>Acalypheae</taxon>
        <taxon>Ricinus</taxon>
    </lineage>
</organism>
<feature type="non-terminal residue" evidence="2">
    <location>
        <position position="73"/>
    </location>
</feature>
<name>B9TGP3_RICCO</name>
<keyword evidence="3" id="KW-1185">Reference proteome</keyword>
<dbReference type="Proteomes" id="UP000008311">
    <property type="component" value="Unassembled WGS sequence"/>
</dbReference>
<feature type="chain" id="PRO_5002890223" evidence="1">
    <location>
        <begin position="19"/>
        <end position="73"/>
    </location>
</feature>
<sequence>MRALRWVVLAIVLAGAGAAGYHHVRNPEHLTLDAAARRAAQAQSPGAFVTLTDGVTHYEMAGPADGRVAVLVH</sequence>